<evidence type="ECO:0000256" key="4">
    <source>
        <dbReference type="ARBA" id="ARBA00023274"/>
    </source>
</evidence>
<evidence type="ECO:0000313" key="9">
    <source>
        <dbReference type="Proteomes" id="UP000316253"/>
    </source>
</evidence>
<dbReference type="GO" id="GO:0019843">
    <property type="term" value="F:rRNA binding"/>
    <property type="evidence" value="ECO:0007669"/>
    <property type="project" value="UniProtKB-UniRule"/>
</dbReference>
<sequence>MPVTASVRKALRASLAKRQQNLIIKADLRRAIKNVTAESLSAVVAVIDKAAKRDVIHKNKASRLKSNLTKQLVNGTTKTDLRAKKLAAKRRTKTVAPVTSTTETAAK</sequence>
<comment type="caution">
    <text evidence="8">The sequence shown here is derived from an EMBL/GenBank/DDBJ whole genome shotgun (WGS) entry which is preliminary data.</text>
</comment>
<dbReference type="HAMAP" id="MF_00500">
    <property type="entry name" value="Ribosomal_bS20"/>
    <property type="match status" value="1"/>
</dbReference>
<proteinExistence type="inferred from homology"/>
<dbReference type="GO" id="GO:0003735">
    <property type="term" value="F:structural constituent of ribosome"/>
    <property type="evidence" value="ECO:0007669"/>
    <property type="project" value="InterPro"/>
</dbReference>
<evidence type="ECO:0000256" key="5">
    <source>
        <dbReference type="ARBA" id="ARBA00035136"/>
    </source>
</evidence>
<dbReference type="InterPro" id="IPR036510">
    <property type="entry name" value="Ribosomal_bS20_sf"/>
</dbReference>
<gene>
    <name evidence="6" type="primary">rpsT</name>
    <name evidence="8" type="ORF">CEO22_107</name>
</gene>
<keyword evidence="1 6" id="KW-0699">rRNA-binding</keyword>
<comment type="function">
    <text evidence="6">Binds directly to 16S ribosomal RNA.</text>
</comment>
<dbReference type="NCBIfam" id="TIGR00029">
    <property type="entry name" value="S20"/>
    <property type="match status" value="1"/>
</dbReference>
<protein>
    <recommendedName>
        <fullName evidence="5 6">Small ribosomal subunit protein bS20</fullName>
    </recommendedName>
</protein>
<dbReference type="InterPro" id="IPR002583">
    <property type="entry name" value="Ribosomal_bS20"/>
</dbReference>
<dbReference type="GO" id="GO:1990904">
    <property type="term" value="C:ribonucleoprotein complex"/>
    <property type="evidence" value="ECO:0007669"/>
    <property type="project" value="UniProtKB-KW"/>
</dbReference>
<dbReference type="AlphaFoldDB" id="A0A554JDC3"/>
<dbReference type="Proteomes" id="UP000316253">
    <property type="component" value="Unassembled WGS sequence"/>
</dbReference>
<accession>A0A554JDC3</accession>
<feature type="region of interest" description="Disordered" evidence="7">
    <location>
        <begin position="85"/>
        <end position="107"/>
    </location>
</feature>
<dbReference type="Gene3D" id="1.20.58.110">
    <property type="entry name" value="Ribosomal protein S20"/>
    <property type="match status" value="1"/>
</dbReference>
<evidence type="ECO:0000256" key="7">
    <source>
        <dbReference type="SAM" id="MobiDB-lite"/>
    </source>
</evidence>
<feature type="compositionally biased region" description="Polar residues" evidence="7">
    <location>
        <begin position="97"/>
        <end position="107"/>
    </location>
</feature>
<dbReference type="GO" id="GO:0006412">
    <property type="term" value="P:translation"/>
    <property type="evidence" value="ECO:0007669"/>
    <property type="project" value="UniProtKB-UniRule"/>
</dbReference>
<keyword evidence="3 6" id="KW-0689">Ribosomal protein</keyword>
<comment type="similarity">
    <text evidence="6">Belongs to the bacterial ribosomal protein bS20 family.</text>
</comment>
<evidence type="ECO:0000256" key="3">
    <source>
        <dbReference type="ARBA" id="ARBA00022980"/>
    </source>
</evidence>
<dbReference type="GO" id="GO:0005840">
    <property type="term" value="C:ribosome"/>
    <property type="evidence" value="ECO:0007669"/>
    <property type="project" value="UniProtKB-KW"/>
</dbReference>
<dbReference type="Pfam" id="PF01649">
    <property type="entry name" value="Ribosomal_S20p"/>
    <property type="match status" value="1"/>
</dbReference>
<keyword evidence="4 6" id="KW-0687">Ribonucleoprotein</keyword>
<dbReference type="SUPFAM" id="SSF46992">
    <property type="entry name" value="Ribosomal protein S20"/>
    <property type="match status" value="1"/>
</dbReference>
<evidence type="ECO:0000256" key="6">
    <source>
        <dbReference type="HAMAP-Rule" id="MF_00500"/>
    </source>
</evidence>
<evidence type="ECO:0000313" key="8">
    <source>
        <dbReference type="EMBL" id="TSC66375.1"/>
    </source>
</evidence>
<organism evidence="8 9">
    <name type="scientific">Candidatus Berkelbacteria bacterium Gr01-1014_85</name>
    <dbReference type="NCBI Taxonomy" id="2017150"/>
    <lineage>
        <taxon>Bacteria</taxon>
        <taxon>Candidatus Berkelbacteria</taxon>
    </lineage>
</organism>
<keyword evidence="2 6" id="KW-0694">RNA-binding</keyword>
<dbReference type="EMBL" id="VMFD01000008">
    <property type="protein sequence ID" value="TSC66375.1"/>
    <property type="molecule type" value="Genomic_DNA"/>
</dbReference>
<evidence type="ECO:0000256" key="2">
    <source>
        <dbReference type="ARBA" id="ARBA00022884"/>
    </source>
</evidence>
<evidence type="ECO:0000256" key="1">
    <source>
        <dbReference type="ARBA" id="ARBA00022730"/>
    </source>
</evidence>
<reference evidence="8 9" key="1">
    <citation type="submission" date="2017-08" db="EMBL/GenBank/DDBJ databases">
        <title>Mechanisms for carbon and nitrogen cycling indicate functional differentiation within the Candidate Phyla Radiation.</title>
        <authorList>
            <person name="Danczak R.E."/>
            <person name="Johnston M.D."/>
            <person name="Kenah C."/>
            <person name="Slattery M."/>
            <person name="Wrighton K.C."/>
            <person name="Wilkins M.J."/>
        </authorList>
    </citation>
    <scope>NUCLEOTIDE SEQUENCE [LARGE SCALE GENOMIC DNA]</scope>
    <source>
        <strain evidence="8">Gr01-1014_85</strain>
    </source>
</reference>
<name>A0A554JDC3_9BACT</name>